<dbReference type="SUPFAM" id="SSF116842">
    <property type="entry name" value="XseB-like"/>
    <property type="match status" value="1"/>
</dbReference>
<protein>
    <recommendedName>
        <fullName evidence="6">Exodeoxyribonuclease 7 small subunit</fullName>
        <ecNumber evidence="6">3.1.11.6</ecNumber>
    </recommendedName>
    <alternativeName>
        <fullName evidence="6">Exodeoxyribonuclease VII small subunit</fullName>
        <shortName evidence="6">Exonuclease VII small subunit</shortName>
    </alternativeName>
</protein>
<keyword evidence="2 6" id="KW-0963">Cytoplasm</keyword>
<keyword evidence="3 6" id="KW-0540">Nuclease</keyword>
<keyword evidence="4 6" id="KW-0378">Hydrolase</keyword>
<comment type="subcellular location">
    <subcellularLocation>
        <location evidence="6">Cytoplasm</location>
    </subcellularLocation>
</comment>
<evidence type="ECO:0000256" key="6">
    <source>
        <dbReference type="HAMAP-Rule" id="MF_00337"/>
    </source>
</evidence>
<dbReference type="GO" id="GO:0006308">
    <property type="term" value="P:DNA catabolic process"/>
    <property type="evidence" value="ECO:0007669"/>
    <property type="project" value="UniProtKB-UniRule"/>
</dbReference>
<dbReference type="InterPro" id="IPR003761">
    <property type="entry name" value="Exonuc_VII_S"/>
</dbReference>
<dbReference type="OrthoDB" id="5340035at2"/>
<evidence type="ECO:0000256" key="2">
    <source>
        <dbReference type="ARBA" id="ARBA00022490"/>
    </source>
</evidence>
<evidence type="ECO:0000256" key="5">
    <source>
        <dbReference type="ARBA" id="ARBA00022839"/>
    </source>
</evidence>
<evidence type="ECO:0000313" key="7">
    <source>
        <dbReference type="EMBL" id="ADU61926.1"/>
    </source>
</evidence>
<dbReference type="PIRSF" id="PIRSF006488">
    <property type="entry name" value="Exonuc_VII_S"/>
    <property type="match status" value="1"/>
</dbReference>
<dbReference type="HOGENOM" id="CLU_145918_2_2_7"/>
<proteinExistence type="inferred from homology"/>
<dbReference type="PANTHER" id="PTHR34137">
    <property type="entry name" value="EXODEOXYRIBONUCLEASE 7 SMALL SUBUNIT"/>
    <property type="match status" value="1"/>
</dbReference>
<reference evidence="8" key="1">
    <citation type="submission" date="2010-12" db="EMBL/GenBank/DDBJ databases">
        <title>Complete sequence of Desulfovibrio aespoeensis Aspo-2.</title>
        <authorList>
            <consortium name="US DOE Joint Genome Institute"/>
            <person name="Lucas S."/>
            <person name="Copeland A."/>
            <person name="Lapidus A."/>
            <person name="Cheng J.-F."/>
            <person name="Goodwin L."/>
            <person name="Pitluck S."/>
            <person name="Chertkov O."/>
            <person name="Misra M."/>
            <person name="Detter J.C."/>
            <person name="Han C."/>
            <person name="Tapia R."/>
            <person name="Land M."/>
            <person name="Hauser L."/>
            <person name="Kyrpides N."/>
            <person name="Ivanova N."/>
            <person name="Ovchinnikova G."/>
            <person name="Pedersen K."/>
            <person name="Jagevall S."/>
            <person name="Hazen T."/>
            <person name="Woyke T."/>
        </authorList>
    </citation>
    <scope>NUCLEOTIDE SEQUENCE [LARGE SCALE GENOMIC DNA]</scope>
    <source>
        <strain evidence="8">ATCC 700646 / DSM 10631 / Aspo-2</strain>
    </source>
</reference>
<organism evidence="7 8">
    <name type="scientific">Pseudodesulfovibrio aespoeensis (strain ATCC 700646 / DSM 10631 / Aspo-2)</name>
    <name type="common">Desulfovibrio aespoeensis</name>
    <dbReference type="NCBI Taxonomy" id="643562"/>
    <lineage>
        <taxon>Bacteria</taxon>
        <taxon>Pseudomonadati</taxon>
        <taxon>Thermodesulfobacteriota</taxon>
        <taxon>Desulfovibrionia</taxon>
        <taxon>Desulfovibrionales</taxon>
        <taxon>Desulfovibrionaceae</taxon>
    </lineage>
</organism>
<evidence type="ECO:0000256" key="3">
    <source>
        <dbReference type="ARBA" id="ARBA00022722"/>
    </source>
</evidence>
<comment type="function">
    <text evidence="6">Bidirectionally degrades single-stranded DNA into large acid-insoluble oligonucleotides, which are then degraded further into small acid-soluble oligonucleotides.</text>
</comment>
<accession>E6VRZ3</accession>
<dbReference type="InterPro" id="IPR037004">
    <property type="entry name" value="Exonuc_VII_ssu_sf"/>
</dbReference>
<dbReference type="Pfam" id="PF02609">
    <property type="entry name" value="Exonuc_VII_S"/>
    <property type="match status" value="1"/>
</dbReference>
<dbReference type="RefSeq" id="WP_013513857.1">
    <property type="nucleotide sequence ID" value="NC_014844.1"/>
</dbReference>
<comment type="subunit">
    <text evidence="6">Heterooligomer composed of large and small subunits.</text>
</comment>
<dbReference type="Proteomes" id="UP000002191">
    <property type="component" value="Chromosome"/>
</dbReference>
<dbReference type="KEGG" id="das:Daes_0909"/>
<dbReference type="EMBL" id="CP002431">
    <property type="protein sequence ID" value="ADU61926.1"/>
    <property type="molecule type" value="Genomic_DNA"/>
</dbReference>
<dbReference type="GO" id="GO:0005829">
    <property type="term" value="C:cytosol"/>
    <property type="evidence" value="ECO:0007669"/>
    <property type="project" value="TreeGrafter"/>
</dbReference>
<dbReference type="STRING" id="643562.Daes_0909"/>
<dbReference type="eggNOG" id="COG1722">
    <property type="taxonomic scope" value="Bacteria"/>
</dbReference>
<keyword evidence="8" id="KW-1185">Reference proteome</keyword>
<evidence type="ECO:0000313" key="8">
    <source>
        <dbReference type="Proteomes" id="UP000002191"/>
    </source>
</evidence>
<keyword evidence="5 6" id="KW-0269">Exonuclease</keyword>
<evidence type="ECO:0000256" key="1">
    <source>
        <dbReference type="ARBA" id="ARBA00009998"/>
    </source>
</evidence>
<gene>
    <name evidence="6" type="primary">xseB</name>
    <name evidence="7" type="ordered locus">Daes_0909</name>
</gene>
<name>E6VRZ3_PSEA9</name>
<dbReference type="HAMAP" id="MF_00337">
    <property type="entry name" value="Exonuc_7_S"/>
    <property type="match status" value="1"/>
</dbReference>
<dbReference type="GO" id="GO:0008855">
    <property type="term" value="F:exodeoxyribonuclease VII activity"/>
    <property type="evidence" value="ECO:0007669"/>
    <property type="project" value="UniProtKB-UniRule"/>
</dbReference>
<sequence length="85" mass="9400">MAKETFEDRLARLKDVVDRLERGDLPLEEGVALYKEGLALAKACGRQLETARHEVRIVSDGLVKEFEALEGLETDALAGDRGDDD</sequence>
<dbReference type="PANTHER" id="PTHR34137:SF1">
    <property type="entry name" value="EXODEOXYRIBONUCLEASE 7 SMALL SUBUNIT"/>
    <property type="match status" value="1"/>
</dbReference>
<reference evidence="7 8" key="2">
    <citation type="journal article" date="2014" name="Genome Announc.">
        <title>Complete Genome Sequence of the Subsurface, Mesophilic Sulfate-Reducing Bacterium Desulfovibrio aespoeensis Aspo-2.</title>
        <authorList>
            <person name="Pedersen K."/>
            <person name="Bengtsson A."/>
            <person name="Edlund J."/>
            <person name="Rabe L."/>
            <person name="Hazen T."/>
            <person name="Chakraborty R."/>
            <person name="Goodwin L."/>
            <person name="Shapiro N."/>
        </authorList>
    </citation>
    <scope>NUCLEOTIDE SEQUENCE [LARGE SCALE GENOMIC DNA]</scope>
    <source>
        <strain evidence="8">ATCC 700646 / DSM 10631 / Aspo-2</strain>
    </source>
</reference>
<comment type="catalytic activity">
    <reaction evidence="6">
        <text>Exonucleolytic cleavage in either 5'- to 3'- or 3'- to 5'-direction to yield nucleoside 5'-phosphates.</text>
        <dbReference type="EC" id="3.1.11.6"/>
    </reaction>
</comment>
<dbReference type="GO" id="GO:0009318">
    <property type="term" value="C:exodeoxyribonuclease VII complex"/>
    <property type="evidence" value="ECO:0007669"/>
    <property type="project" value="UniProtKB-UniRule"/>
</dbReference>
<dbReference type="AlphaFoldDB" id="E6VRZ3"/>
<evidence type="ECO:0000256" key="4">
    <source>
        <dbReference type="ARBA" id="ARBA00022801"/>
    </source>
</evidence>
<dbReference type="EC" id="3.1.11.6" evidence="6"/>
<comment type="similarity">
    <text evidence="1 6">Belongs to the XseB family.</text>
</comment>
<dbReference type="Gene3D" id="1.10.287.1040">
    <property type="entry name" value="Exonuclease VII, small subunit"/>
    <property type="match status" value="1"/>
</dbReference>
<dbReference type="NCBIfam" id="TIGR01280">
    <property type="entry name" value="xseB"/>
    <property type="match status" value="1"/>
</dbReference>